<dbReference type="AlphaFoldDB" id="A0AA88DCS3"/>
<name>A0AA88DCS3_FICCA</name>
<evidence type="ECO:0000313" key="3">
    <source>
        <dbReference type="Proteomes" id="UP001187192"/>
    </source>
</evidence>
<evidence type="ECO:0000256" key="1">
    <source>
        <dbReference type="SAM" id="MobiDB-lite"/>
    </source>
</evidence>
<dbReference type="EMBL" id="BTGU01000033">
    <property type="protein sequence ID" value="GMN50352.1"/>
    <property type="molecule type" value="Genomic_DNA"/>
</dbReference>
<sequence length="97" mass="10800">MKDHNNKTVAVVKAKKEEVTLDPEPKPEPRFKPKIGSVFPKKRRSVKRLMLDYAQLRLFGSTSADTSNGTGTASSAALFPTEEINAVMPNQVYPHME</sequence>
<dbReference type="Proteomes" id="UP001187192">
    <property type="component" value="Unassembled WGS sequence"/>
</dbReference>
<accession>A0AA88DCS3</accession>
<comment type="caution">
    <text evidence="2">The sequence shown here is derived from an EMBL/GenBank/DDBJ whole genome shotgun (WGS) entry which is preliminary data.</text>
</comment>
<feature type="compositionally biased region" description="Basic and acidic residues" evidence="1">
    <location>
        <begin position="14"/>
        <end position="31"/>
    </location>
</feature>
<feature type="region of interest" description="Disordered" evidence="1">
    <location>
        <begin position="1"/>
        <end position="36"/>
    </location>
</feature>
<organism evidence="2 3">
    <name type="scientific">Ficus carica</name>
    <name type="common">Common fig</name>
    <dbReference type="NCBI Taxonomy" id="3494"/>
    <lineage>
        <taxon>Eukaryota</taxon>
        <taxon>Viridiplantae</taxon>
        <taxon>Streptophyta</taxon>
        <taxon>Embryophyta</taxon>
        <taxon>Tracheophyta</taxon>
        <taxon>Spermatophyta</taxon>
        <taxon>Magnoliopsida</taxon>
        <taxon>eudicotyledons</taxon>
        <taxon>Gunneridae</taxon>
        <taxon>Pentapetalae</taxon>
        <taxon>rosids</taxon>
        <taxon>fabids</taxon>
        <taxon>Rosales</taxon>
        <taxon>Moraceae</taxon>
        <taxon>Ficeae</taxon>
        <taxon>Ficus</taxon>
    </lineage>
</organism>
<gene>
    <name evidence="2" type="ORF">TIFTF001_019517</name>
</gene>
<evidence type="ECO:0000313" key="2">
    <source>
        <dbReference type="EMBL" id="GMN50352.1"/>
    </source>
</evidence>
<protein>
    <submittedName>
        <fullName evidence="2">Uncharacterized protein</fullName>
    </submittedName>
</protein>
<proteinExistence type="predicted"/>
<reference evidence="2" key="1">
    <citation type="submission" date="2023-07" db="EMBL/GenBank/DDBJ databases">
        <title>draft genome sequence of fig (Ficus carica).</title>
        <authorList>
            <person name="Takahashi T."/>
            <person name="Nishimura K."/>
        </authorList>
    </citation>
    <scope>NUCLEOTIDE SEQUENCE</scope>
</reference>
<keyword evidence="3" id="KW-1185">Reference proteome</keyword>